<dbReference type="EMBL" id="MGHD01000004">
    <property type="protein sequence ID" value="OGM60434.1"/>
    <property type="molecule type" value="Genomic_DNA"/>
</dbReference>
<protein>
    <submittedName>
        <fullName evidence="1">Uncharacterized protein</fullName>
    </submittedName>
</protein>
<dbReference type="Proteomes" id="UP000176404">
    <property type="component" value="Unassembled WGS sequence"/>
</dbReference>
<comment type="caution">
    <text evidence="1">The sequence shown here is derived from an EMBL/GenBank/DDBJ whole genome shotgun (WGS) entry which is preliminary data.</text>
</comment>
<organism evidence="1 2">
    <name type="scientific">Candidatus Woesebacteria bacterium RIFCSPLOWO2_01_FULL_39_10b</name>
    <dbReference type="NCBI Taxonomy" id="1802517"/>
    <lineage>
        <taxon>Bacteria</taxon>
        <taxon>Candidatus Woeseibacteriota</taxon>
    </lineage>
</organism>
<sequence length="82" mass="8981">MPFSIIRRGRGQEGSTTGKVEPMVEMEGAVSASAPLTGHPDASYVVRRTRELMRDMRFGVVRVGILTEEGFVEGDVVDEDVL</sequence>
<evidence type="ECO:0000313" key="1">
    <source>
        <dbReference type="EMBL" id="OGM60434.1"/>
    </source>
</evidence>
<gene>
    <name evidence="1" type="ORF">A2892_00170</name>
</gene>
<proteinExistence type="predicted"/>
<name>A0A1F8B8Q8_9BACT</name>
<reference evidence="1 2" key="1">
    <citation type="journal article" date="2016" name="Nat. Commun.">
        <title>Thousands of microbial genomes shed light on interconnected biogeochemical processes in an aquifer system.</title>
        <authorList>
            <person name="Anantharaman K."/>
            <person name="Brown C.T."/>
            <person name="Hug L.A."/>
            <person name="Sharon I."/>
            <person name="Castelle C.J."/>
            <person name="Probst A.J."/>
            <person name="Thomas B.C."/>
            <person name="Singh A."/>
            <person name="Wilkins M.J."/>
            <person name="Karaoz U."/>
            <person name="Brodie E.L."/>
            <person name="Williams K.H."/>
            <person name="Hubbard S.S."/>
            <person name="Banfield J.F."/>
        </authorList>
    </citation>
    <scope>NUCLEOTIDE SEQUENCE [LARGE SCALE GENOMIC DNA]</scope>
</reference>
<dbReference type="AlphaFoldDB" id="A0A1F8B8Q8"/>
<evidence type="ECO:0000313" key="2">
    <source>
        <dbReference type="Proteomes" id="UP000176404"/>
    </source>
</evidence>
<accession>A0A1F8B8Q8</accession>